<evidence type="ECO:0000313" key="4">
    <source>
        <dbReference type="EMBL" id="ABF79597.1"/>
    </source>
</evidence>
<dbReference type="InterPro" id="IPR036291">
    <property type="entry name" value="NAD(P)-bd_dom_sf"/>
</dbReference>
<dbReference type="Pfam" id="PF00107">
    <property type="entry name" value="ADH_zinc_N"/>
    <property type="match status" value="1"/>
</dbReference>
<dbReference type="SMART" id="SM00829">
    <property type="entry name" value="PKS_ER"/>
    <property type="match status" value="1"/>
</dbReference>
<name>A0A0H2XYL8_BURO1</name>
<protein>
    <submittedName>
        <fullName evidence="4">Alcohol dehydrogenase, zinc-binding protein</fullName>
    </submittedName>
</protein>
<dbReference type="Gene3D" id="3.90.180.10">
    <property type="entry name" value="Medium-chain alcohol dehydrogenases, catalytic domain"/>
    <property type="match status" value="1"/>
</dbReference>
<dbReference type="InterPro" id="IPR011032">
    <property type="entry name" value="GroES-like_sf"/>
</dbReference>
<keyword evidence="1" id="KW-0521">NADP</keyword>
<dbReference type="SUPFAM" id="SSF51735">
    <property type="entry name" value="NAD(P)-binding Rossmann-fold domains"/>
    <property type="match status" value="1"/>
</dbReference>
<dbReference type="InterPro" id="IPR013154">
    <property type="entry name" value="ADH-like_N"/>
</dbReference>
<feature type="domain" description="Enoyl reductase (ER)" evidence="3">
    <location>
        <begin position="11"/>
        <end position="327"/>
    </location>
</feature>
<dbReference type="GO" id="GO:0070402">
    <property type="term" value="F:NADPH binding"/>
    <property type="evidence" value="ECO:0007669"/>
    <property type="project" value="TreeGrafter"/>
</dbReference>
<gene>
    <name evidence="4" type="ordered locus">Bcen_4717</name>
</gene>
<organism evidence="4">
    <name type="scientific">Burkholderia orbicola (strain AU 1054)</name>
    <dbReference type="NCBI Taxonomy" id="331271"/>
    <lineage>
        <taxon>Bacteria</taxon>
        <taxon>Pseudomonadati</taxon>
        <taxon>Pseudomonadota</taxon>
        <taxon>Betaproteobacteria</taxon>
        <taxon>Burkholderiales</taxon>
        <taxon>Burkholderiaceae</taxon>
        <taxon>Burkholderia</taxon>
        <taxon>Burkholderia cepacia complex</taxon>
        <taxon>Burkholderia orbicola</taxon>
    </lineage>
</organism>
<keyword evidence="2" id="KW-0560">Oxidoreductase</keyword>
<proteinExistence type="predicted"/>
<evidence type="ECO:0000256" key="2">
    <source>
        <dbReference type="ARBA" id="ARBA00023002"/>
    </source>
</evidence>
<reference evidence="4" key="1">
    <citation type="submission" date="2006-05" db="EMBL/GenBank/DDBJ databases">
        <title>Complete sequence of chromosome 2 of Burkholderia cenocepacia AU 1054.</title>
        <authorList>
            <consortium name="US DOE Joint Genome Institute"/>
            <person name="Copeland A."/>
            <person name="Lucas S."/>
            <person name="Lapidus A."/>
            <person name="Barry K."/>
            <person name="Detter J.C."/>
            <person name="Glavina del Rio T."/>
            <person name="Hammon N."/>
            <person name="Israni S."/>
            <person name="Dalin E."/>
            <person name="Tice H."/>
            <person name="Pitluck S."/>
            <person name="Chain P."/>
            <person name="Malfatti S."/>
            <person name="Shin M."/>
            <person name="Vergez L."/>
            <person name="Schmutz J."/>
            <person name="Larimer F."/>
            <person name="Land M."/>
            <person name="Hauser L."/>
            <person name="Kyrpides N."/>
            <person name="Lykidis A."/>
            <person name="LiPuma J.J."/>
            <person name="Konstantinidis K."/>
            <person name="Tiedje J.M."/>
            <person name="Richardson P."/>
        </authorList>
    </citation>
    <scope>NUCLEOTIDE SEQUENCE [LARGE SCALE GENOMIC DNA]</scope>
    <source>
        <strain evidence="4">AU 1054</strain>
    </source>
</reference>
<dbReference type="GO" id="GO:0016651">
    <property type="term" value="F:oxidoreductase activity, acting on NAD(P)H"/>
    <property type="evidence" value="ECO:0007669"/>
    <property type="project" value="TreeGrafter"/>
</dbReference>
<evidence type="ECO:0000256" key="1">
    <source>
        <dbReference type="ARBA" id="ARBA00022857"/>
    </source>
</evidence>
<dbReference type="EMBL" id="CP000379">
    <property type="protein sequence ID" value="ABF79597.1"/>
    <property type="molecule type" value="Genomic_DNA"/>
</dbReference>
<dbReference type="Gene3D" id="3.40.50.720">
    <property type="entry name" value="NAD(P)-binding Rossmann-like Domain"/>
    <property type="match status" value="1"/>
</dbReference>
<sequence>MTRIVRFHRIGGPEVLQIDTVDVPAPGPDDIQLRVKAIGVNRAEVMFRSGEYTFMPRFPASLGYEASGVVAAVGRNVTTFAEGDAVNVVPAFSFADYGMYGEVVNVPARAVVKHPDSLSFEEAAATWMMFVTAYGALIELGGLQRGEAVLIGAASSSVGQAAIQVANRVGAVPIALTRGEAKRQALLDAGAKHVIVGSPADLPRQVAELTGGIGARLVFDPVGGPEAANLLRALAINGTFFQYGALDTRDIPVPLMDLLARHLTLRGYELFEITGDAQRLERAKRFIVDGLAAGALKPRIDRTFAFDDIADAHRYMEAGAQVGKIVVTV</sequence>
<dbReference type="Pfam" id="PF08240">
    <property type="entry name" value="ADH_N"/>
    <property type="match status" value="1"/>
</dbReference>
<dbReference type="AlphaFoldDB" id="A0A0H2XYL8"/>
<evidence type="ECO:0000259" key="3">
    <source>
        <dbReference type="SMART" id="SM00829"/>
    </source>
</evidence>
<dbReference type="HOGENOM" id="CLU_026673_3_1_4"/>
<dbReference type="InterPro" id="IPR020843">
    <property type="entry name" value="ER"/>
</dbReference>
<dbReference type="PANTHER" id="PTHR48106">
    <property type="entry name" value="QUINONE OXIDOREDUCTASE PIG3-RELATED"/>
    <property type="match status" value="1"/>
</dbReference>
<dbReference type="PANTHER" id="PTHR48106:SF5">
    <property type="entry name" value="ZINC-CONTAINING ALCOHOL DEHYDROGENASE"/>
    <property type="match status" value="1"/>
</dbReference>
<dbReference type="CDD" id="cd08268">
    <property type="entry name" value="MDR2"/>
    <property type="match status" value="1"/>
</dbReference>
<dbReference type="InterPro" id="IPR013149">
    <property type="entry name" value="ADH-like_C"/>
</dbReference>
<dbReference type="SUPFAM" id="SSF50129">
    <property type="entry name" value="GroES-like"/>
    <property type="match status" value="1"/>
</dbReference>
<accession>A0A0H2XYL8</accession>